<dbReference type="InterPro" id="IPR036374">
    <property type="entry name" value="OxRdtase_Mopterin-bd_sf"/>
</dbReference>
<dbReference type="Pfam" id="PF00174">
    <property type="entry name" value="Oxidored_molyb"/>
    <property type="match status" value="1"/>
</dbReference>
<dbReference type="Proteomes" id="UP000481421">
    <property type="component" value="Unassembled WGS sequence"/>
</dbReference>
<evidence type="ECO:0000313" key="3">
    <source>
        <dbReference type="EMBL" id="NEX45807.1"/>
    </source>
</evidence>
<evidence type="ECO:0000259" key="2">
    <source>
        <dbReference type="Pfam" id="PF00174"/>
    </source>
</evidence>
<keyword evidence="4" id="KW-1185">Reference proteome</keyword>
<sequence>MHLVNLGARLGRAWALSLAVVAVLQATAGARAEPLAAPAGDVILTVHGQIAHSNGAQGAALDRELLKSFGVITLHTSTIWTDGTSAFEGVELAALLEHLGASGSVLRLVALNEYAVELPMSEAVPGGPLLAFRMDGKDLSPRDKGPLWMIYPYDTNPAYKNEVSYSRSIWQLTSIEVLP</sequence>
<reference evidence="3 4" key="1">
    <citation type="submission" date="2020-02" db="EMBL/GenBank/DDBJ databases">
        <title>Rhodobacter algicola sp. nov., isolated from microalga culture.</title>
        <authorList>
            <person name="Park C.-Y."/>
        </authorList>
    </citation>
    <scope>NUCLEOTIDE SEQUENCE [LARGE SCALE GENOMIC DNA]</scope>
    <source>
        <strain evidence="3 4">ETT8</strain>
    </source>
</reference>
<dbReference type="AlphaFoldDB" id="A0A6B3RID7"/>
<accession>A0A6B3RID7</accession>
<comment type="caution">
    <text evidence="3">The sequence shown here is derived from an EMBL/GenBank/DDBJ whole genome shotgun (WGS) entry which is preliminary data.</text>
</comment>
<dbReference type="SUPFAM" id="SSF56524">
    <property type="entry name" value="Oxidoreductase molybdopterin-binding domain"/>
    <property type="match status" value="1"/>
</dbReference>
<dbReference type="InterPro" id="IPR000572">
    <property type="entry name" value="OxRdtase_Mopterin-bd_dom"/>
</dbReference>
<evidence type="ECO:0000256" key="1">
    <source>
        <dbReference type="SAM" id="SignalP"/>
    </source>
</evidence>
<feature type="domain" description="Oxidoreductase molybdopterin-binding" evidence="2">
    <location>
        <begin position="83"/>
        <end position="152"/>
    </location>
</feature>
<keyword evidence="1" id="KW-0732">Signal</keyword>
<dbReference type="Gene3D" id="3.90.420.10">
    <property type="entry name" value="Oxidoreductase, molybdopterin-binding domain"/>
    <property type="match status" value="1"/>
</dbReference>
<dbReference type="RefSeq" id="WP_164609764.1">
    <property type="nucleotide sequence ID" value="NZ_JAAIKE010000001.1"/>
</dbReference>
<feature type="signal peptide" evidence="1">
    <location>
        <begin position="1"/>
        <end position="32"/>
    </location>
</feature>
<organism evidence="3 4">
    <name type="scientific">Pseudotabrizicola algicola</name>
    <dbReference type="NCBI Taxonomy" id="2709381"/>
    <lineage>
        <taxon>Bacteria</taxon>
        <taxon>Pseudomonadati</taxon>
        <taxon>Pseudomonadota</taxon>
        <taxon>Alphaproteobacteria</taxon>
        <taxon>Rhodobacterales</taxon>
        <taxon>Paracoccaceae</taxon>
        <taxon>Pseudotabrizicola</taxon>
    </lineage>
</organism>
<proteinExistence type="predicted"/>
<name>A0A6B3RID7_9RHOB</name>
<dbReference type="EMBL" id="JAAIKE010000001">
    <property type="protein sequence ID" value="NEX45807.1"/>
    <property type="molecule type" value="Genomic_DNA"/>
</dbReference>
<gene>
    <name evidence="3" type="ORF">G3572_06295</name>
</gene>
<feature type="chain" id="PRO_5025340005" evidence="1">
    <location>
        <begin position="33"/>
        <end position="179"/>
    </location>
</feature>
<evidence type="ECO:0000313" key="4">
    <source>
        <dbReference type="Proteomes" id="UP000481421"/>
    </source>
</evidence>
<protein>
    <submittedName>
        <fullName evidence="3">Molybdopterin-dependent oxidoreductase</fullName>
    </submittedName>
</protein>